<sequence>MIFKEISVIFLLLLISFPAVRSLLLPGGFTSHDLTHHVVRQIDMDRLLSEGQFPPRWSGELNNGYGYPLFIFNYPLPPLIGEAFHKLGFNFLDSVKAVLFLSFVTSTLGMYLFLKSLFNSYLSAFLGAIFYLYAPIHLIVVYVSGSPGASMGLVFPPFMLWAIVKLSQAKSKKFLLIGSFSFAGMILSHNISAFIFMPVILAFVIVLKLTEKKRENQNFLSDVVLMFLFGLGLSAFFWLPAIAEKQYIRYDALMQRIYLDQFPALSQIIYSPWGYGLSHPKSPAGGMSYQVGLAHLGVMILLLSQLWRFRKVKKFLLIGVFAIIFFISSIFFMLAVSQPLWDKLPFLSYVQFPVRLAVIPVFCAALTAGLLVKYLPWRRVCFLFLLFLVLYANRNHLGINQKYDPGEQYYLSLKTSATSFDEDLPIWVNKLITDVSTTKFSFLSGGGKIEILENKSARVLAKVEATASARVRFNQYYFPGWEIKVDEEKINFSYSAPENNGMPVFDIEKGSHLIKAEFKNTPLRNLANGISIITVIIVIIILCKLLLRSLQKAKESS</sequence>
<evidence type="ECO:0000256" key="1">
    <source>
        <dbReference type="SAM" id="Phobius"/>
    </source>
</evidence>
<dbReference type="AlphaFoldDB" id="A0A1F5MHK6"/>
<name>A0A1F5MHK6_9BACT</name>
<feature type="transmembrane region" description="Helical" evidence="1">
    <location>
        <begin position="356"/>
        <end position="375"/>
    </location>
</feature>
<dbReference type="Proteomes" id="UP000178859">
    <property type="component" value="Unassembled WGS sequence"/>
</dbReference>
<proteinExistence type="predicted"/>
<feature type="transmembrane region" description="Helical" evidence="1">
    <location>
        <begin position="315"/>
        <end position="336"/>
    </location>
</feature>
<evidence type="ECO:0000313" key="3">
    <source>
        <dbReference type="Proteomes" id="UP000178859"/>
    </source>
</evidence>
<feature type="transmembrane region" description="Helical" evidence="1">
    <location>
        <begin position="174"/>
        <end position="207"/>
    </location>
</feature>
<evidence type="ECO:0008006" key="4">
    <source>
        <dbReference type="Google" id="ProtNLM"/>
    </source>
</evidence>
<reference evidence="2 3" key="1">
    <citation type="journal article" date="2016" name="Nat. Commun.">
        <title>Thousands of microbial genomes shed light on interconnected biogeochemical processes in an aquifer system.</title>
        <authorList>
            <person name="Anantharaman K."/>
            <person name="Brown C.T."/>
            <person name="Hug L.A."/>
            <person name="Sharon I."/>
            <person name="Castelle C.J."/>
            <person name="Probst A.J."/>
            <person name="Thomas B.C."/>
            <person name="Singh A."/>
            <person name="Wilkins M.J."/>
            <person name="Karaoz U."/>
            <person name="Brodie E.L."/>
            <person name="Williams K.H."/>
            <person name="Hubbard S.S."/>
            <person name="Banfield J.F."/>
        </authorList>
    </citation>
    <scope>NUCLEOTIDE SEQUENCE [LARGE SCALE GENOMIC DNA]</scope>
</reference>
<keyword evidence="1" id="KW-1133">Transmembrane helix</keyword>
<keyword evidence="1" id="KW-0812">Transmembrane</keyword>
<evidence type="ECO:0000313" key="2">
    <source>
        <dbReference type="EMBL" id="OGE64844.1"/>
    </source>
</evidence>
<feature type="transmembrane region" description="Helical" evidence="1">
    <location>
        <begin position="219"/>
        <end position="238"/>
    </location>
</feature>
<feature type="transmembrane region" description="Helical" evidence="1">
    <location>
        <begin position="97"/>
        <end position="114"/>
    </location>
</feature>
<gene>
    <name evidence="2" type="ORF">A3I48_04385</name>
</gene>
<accession>A0A1F5MHK6</accession>
<keyword evidence="1" id="KW-0472">Membrane</keyword>
<feature type="transmembrane region" description="Helical" evidence="1">
    <location>
        <begin position="287"/>
        <end position="303"/>
    </location>
</feature>
<protein>
    <recommendedName>
        <fullName evidence="4">Membrane protein 6-pyruvoyl-tetrahydropterin synthase-related domain-containing protein</fullName>
    </recommendedName>
</protein>
<feature type="transmembrane region" description="Helical" evidence="1">
    <location>
        <begin position="526"/>
        <end position="547"/>
    </location>
</feature>
<organism evidence="2 3">
    <name type="scientific">Candidatus Daviesbacteria bacterium RIFCSPLOWO2_02_FULL_36_7</name>
    <dbReference type="NCBI Taxonomy" id="1797792"/>
    <lineage>
        <taxon>Bacteria</taxon>
        <taxon>Candidatus Daviesiibacteriota</taxon>
    </lineage>
</organism>
<dbReference type="EMBL" id="MFDT01000031">
    <property type="protein sequence ID" value="OGE64844.1"/>
    <property type="molecule type" value="Genomic_DNA"/>
</dbReference>
<feature type="transmembrane region" description="Helical" evidence="1">
    <location>
        <begin position="121"/>
        <end position="143"/>
    </location>
</feature>
<comment type="caution">
    <text evidence="2">The sequence shown here is derived from an EMBL/GenBank/DDBJ whole genome shotgun (WGS) entry which is preliminary data.</text>
</comment>